<protein>
    <submittedName>
        <fullName evidence="2">Uncharacterized protein</fullName>
    </submittedName>
</protein>
<dbReference type="AlphaFoldDB" id="A0AA40CKE7"/>
<feature type="chain" id="PRO_5041413559" evidence="1">
    <location>
        <begin position="22"/>
        <end position="346"/>
    </location>
</feature>
<name>A0AA40CKE7_9PEZI</name>
<accession>A0AA40CKE7</accession>
<keyword evidence="3" id="KW-1185">Reference proteome</keyword>
<gene>
    <name evidence="2" type="ORF">B0T16DRAFT_421185</name>
</gene>
<proteinExistence type="predicted"/>
<keyword evidence="1" id="KW-0732">Signal</keyword>
<dbReference type="Proteomes" id="UP001174936">
    <property type="component" value="Unassembled WGS sequence"/>
</dbReference>
<reference evidence="2" key="1">
    <citation type="submission" date="2023-06" db="EMBL/GenBank/DDBJ databases">
        <title>Genome-scale phylogeny and comparative genomics of the fungal order Sordariales.</title>
        <authorList>
            <consortium name="Lawrence Berkeley National Laboratory"/>
            <person name="Hensen N."/>
            <person name="Bonometti L."/>
            <person name="Westerberg I."/>
            <person name="Brannstrom I.O."/>
            <person name="Guillou S."/>
            <person name="Cros-Aarteil S."/>
            <person name="Calhoun S."/>
            <person name="Haridas S."/>
            <person name="Kuo A."/>
            <person name="Mondo S."/>
            <person name="Pangilinan J."/>
            <person name="Riley R."/>
            <person name="Labutti K."/>
            <person name="Andreopoulos B."/>
            <person name="Lipzen A."/>
            <person name="Chen C."/>
            <person name="Yanf M."/>
            <person name="Daum C."/>
            <person name="Ng V."/>
            <person name="Clum A."/>
            <person name="Steindorff A."/>
            <person name="Ohm R."/>
            <person name="Martin F."/>
            <person name="Silar P."/>
            <person name="Natvig D."/>
            <person name="Lalanne C."/>
            <person name="Gautier V."/>
            <person name="Ament-Velasquez S.L."/>
            <person name="Kruys A."/>
            <person name="Hutchinson M.I."/>
            <person name="Powell A.J."/>
            <person name="Barry K."/>
            <person name="Miller A.N."/>
            <person name="Grigoriev I.V."/>
            <person name="Debuchy R."/>
            <person name="Gladieux P."/>
            <person name="Thoren M.H."/>
            <person name="Johannesson H."/>
        </authorList>
    </citation>
    <scope>NUCLEOTIDE SEQUENCE</scope>
    <source>
        <strain evidence="2">SMH2532-1</strain>
    </source>
</reference>
<evidence type="ECO:0000313" key="3">
    <source>
        <dbReference type="Proteomes" id="UP001174936"/>
    </source>
</evidence>
<organism evidence="2 3">
    <name type="scientific">Cercophora newfieldiana</name>
    <dbReference type="NCBI Taxonomy" id="92897"/>
    <lineage>
        <taxon>Eukaryota</taxon>
        <taxon>Fungi</taxon>
        <taxon>Dikarya</taxon>
        <taxon>Ascomycota</taxon>
        <taxon>Pezizomycotina</taxon>
        <taxon>Sordariomycetes</taxon>
        <taxon>Sordariomycetidae</taxon>
        <taxon>Sordariales</taxon>
        <taxon>Lasiosphaeriaceae</taxon>
        <taxon>Cercophora</taxon>
    </lineage>
</organism>
<feature type="signal peptide" evidence="1">
    <location>
        <begin position="1"/>
        <end position="21"/>
    </location>
</feature>
<comment type="caution">
    <text evidence="2">The sequence shown here is derived from an EMBL/GenBank/DDBJ whole genome shotgun (WGS) entry which is preliminary data.</text>
</comment>
<sequence length="346" mass="37522">MHFASVHVLPALLAGVQLAAGAALFGRSTPGTDTCVADDLLRCLRLHRHDATPFCRDFLSKVETVLVTETVTVTHSTLTTETNTATSVSTSFEIGLSTITVTSTSVSVPVVTVKARDAMASHSFSQFVASYPPESVSSACSCLTVPMCIKKPKTTSSTTTTTEDTTETQTTTTETTTVLGTVVTSIAVSTTTEIVIPTYPTRPFRMYSLDDSGARLYLDRRDWVQGDAVASTTDASLAETFVVDADQHLFYTDGFGTATIVYAWYGPTYFDDNLAKVVYFNTPAFITAEEVVYHEWTVDLDTLSITLVNPSRILQLCNRVYSSMLMVGLVVDSNCVAVSLFMEYIV</sequence>
<evidence type="ECO:0000256" key="1">
    <source>
        <dbReference type="SAM" id="SignalP"/>
    </source>
</evidence>
<dbReference type="EMBL" id="JAULSV010000006">
    <property type="protein sequence ID" value="KAK0642216.1"/>
    <property type="molecule type" value="Genomic_DNA"/>
</dbReference>
<evidence type="ECO:0000313" key="2">
    <source>
        <dbReference type="EMBL" id="KAK0642216.1"/>
    </source>
</evidence>